<keyword evidence="4" id="KW-1185">Reference proteome</keyword>
<dbReference type="SUPFAM" id="SSF54928">
    <property type="entry name" value="RNA-binding domain, RBD"/>
    <property type="match status" value="1"/>
</dbReference>
<feature type="compositionally biased region" description="Basic and acidic residues" evidence="1">
    <location>
        <begin position="271"/>
        <end position="281"/>
    </location>
</feature>
<feature type="region of interest" description="Disordered" evidence="1">
    <location>
        <begin position="262"/>
        <end position="299"/>
    </location>
</feature>
<feature type="domain" description="Mei2-like C-terminal RNA recognition motif" evidence="2">
    <location>
        <begin position="171"/>
        <end position="259"/>
    </location>
</feature>
<name>A0ABN9SHC9_9DINO</name>
<feature type="region of interest" description="Disordered" evidence="1">
    <location>
        <begin position="94"/>
        <end position="122"/>
    </location>
</feature>
<dbReference type="InterPro" id="IPR007201">
    <property type="entry name" value="Mei2-like_Rrm_C"/>
</dbReference>
<evidence type="ECO:0000313" key="4">
    <source>
        <dbReference type="Proteomes" id="UP001189429"/>
    </source>
</evidence>
<protein>
    <recommendedName>
        <fullName evidence="2">Mei2-like C-terminal RNA recognition motif domain-containing protein</fullName>
    </recommendedName>
</protein>
<dbReference type="Proteomes" id="UP001189429">
    <property type="component" value="Unassembled WGS sequence"/>
</dbReference>
<dbReference type="InterPro" id="IPR035979">
    <property type="entry name" value="RBD_domain_sf"/>
</dbReference>
<dbReference type="EMBL" id="CAUYUJ010011113">
    <property type="protein sequence ID" value="CAK0831078.1"/>
    <property type="molecule type" value="Genomic_DNA"/>
</dbReference>
<dbReference type="Pfam" id="PF04059">
    <property type="entry name" value="RRM_2"/>
    <property type="match status" value="1"/>
</dbReference>
<comment type="caution">
    <text evidence="3">The sequence shown here is derived from an EMBL/GenBank/DDBJ whole genome shotgun (WGS) entry which is preliminary data.</text>
</comment>
<evidence type="ECO:0000256" key="1">
    <source>
        <dbReference type="SAM" id="MobiDB-lite"/>
    </source>
</evidence>
<feature type="compositionally biased region" description="Polar residues" evidence="1">
    <location>
        <begin position="112"/>
        <end position="122"/>
    </location>
</feature>
<evidence type="ECO:0000313" key="3">
    <source>
        <dbReference type="EMBL" id="CAK0831078.1"/>
    </source>
</evidence>
<organism evidence="3 4">
    <name type="scientific">Prorocentrum cordatum</name>
    <dbReference type="NCBI Taxonomy" id="2364126"/>
    <lineage>
        <taxon>Eukaryota</taxon>
        <taxon>Sar</taxon>
        <taxon>Alveolata</taxon>
        <taxon>Dinophyceae</taxon>
        <taxon>Prorocentrales</taxon>
        <taxon>Prorocentraceae</taxon>
        <taxon>Prorocentrum</taxon>
    </lineage>
</organism>
<sequence length="299" mass="31867">MAHVTEVRAIIKNTFLEFIGGEAPAVADSGRCRANSCPCIREREAPIDDGYSEGDSSACPKLSSLGSWADISETEEEDCFSCCASTDLKFWSPSGAEDKTPSKTGHALVQLPGSNRTPLSSKASAFVPTPLSSKASAFIPGAGAPKQANCSQGQASAPCAAQVPSVLQKDTTALMRNLPSDLSRGMLIKEMKKKGFAGLYDFVHFPLDVRSKKCLGYAYVNLTNMEHMRRFTSVFHGFKGWPVSSSKGCSIAFSQAIGYSTNAGQSGSKRATGEALRDISKEISAPNSTTESSKGRRRL</sequence>
<accession>A0ABN9SHC9</accession>
<reference evidence="3" key="1">
    <citation type="submission" date="2023-10" db="EMBL/GenBank/DDBJ databases">
        <authorList>
            <person name="Chen Y."/>
            <person name="Shah S."/>
            <person name="Dougan E. K."/>
            <person name="Thang M."/>
            <person name="Chan C."/>
        </authorList>
    </citation>
    <scope>NUCLEOTIDE SEQUENCE [LARGE SCALE GENOMIC DNA]</scope>
</reference>
<evidence type="ECO:0000259" key="2">
    <source>
        <dbReference type="Pfam" id="PF04059"/>
    </source>
</evidence>
<gene>
    <name evidence="3" type="ORF">PCOR1329_LOCUS29517</name>
</gene>
<proteinExistence type="predicted"/>